<name>A0A8J3WYQ6_9ACTN</name>
<evidence type="ECO:0000313" key="11">
    <source>
        <dbReference type="Proteomes" id="UP000599074"/>
    </source>
</evidence>
<dbReference type="InterPro" id="IPR050131">
    <property type="entry name" value="Peptidase_S8_subtilisin-like"/>
</dbReference>
<dbReference type="PANTHER" id="PTHR43806">
    <property type="entry name" value="PEPTIDASE S8"/>
    <property type="match status" value="1"/>
</dbReference>
<feature type="active site" description="Charge relay system" evidence="5">
    <location>
        <position position="451"/>
    </location>
</feature>
<dbReference type="GO" id="GO:0005975">
    <property type="term" value="P:carbohydrate metabolic process"/>
    <property type="evidence" value="ECO:0007669"/>
    <property type="project" value="UniProtKB-ARBA"/>
</dbReference>
<evidence type="ECO:0000256" key="7">
    <source>
        <dbReference type="SAM" id="MobiDB-lite"/>
    </source>
</evidence>
<organism evidence="10 11">
    <name type="scientific">Planosporangium mesophilum</name>
    <dbReference type="NCBI Taxonomy" id="689768"/>
    <lineage>
        <taxon>Bacteria</taxon>
        <taxon>Bacillati</taxon>
        <taxon>Actinomycetota</taxon>
        <taxon>Actinomycetes</taxon>
        <taxon>Micromonosporales</taxon>
        <taxon>Micromonosporaceae</taxon>
        <taxon>Planosporangium</taxon>
    </lineage>
</organism>
<dbReference type="PRINTS" id="PR00723">
    <property type="entry name" value="SUBTILISIN"/>
</dbReference>
<dbReference type="InterPro" id="IPR022398">
    <property type="entry name" value="Peptidase_S8_His-AS"/>
</dbReference>
<protein>
    <recommendedName>
        <fullName evidence="12">Peptidase S8/S53 domain-containing protein</fullName>
    </recommendedName>
</protein>
<dbReference type="PROSITE" id="PS00136">
    <property type="entry name" value="SUBTILASE_ASP"/>
    <property type="match status" value="1"/>
</dbReference>
<dbReference type="PANTHER" id="PTHR43806:SF11">
    <property type="entry name" value="CEREVISIN-RELATED"/>
    <property type="match status" value="1"/>
</dbReference>
<feature type="compositionally biased region" description="Low complexity" evidence="7">
    <location>
        <begin position="659"/>
        <end position="797"/>
    </location>
</feature>
<dbReference type="GO" id="GO:0006508">
    <property type="term" value="P:proteolysis"/>
    <property type="evidence" value="ECO:0007669"/>
    <property type="project" value="UniProtKB-KW"/>
</dbReference>
<proteinExistence type="inferred from homology"/>
<feature type="compositionally biased region" description="Polar residues" evidence="7">
    <location>
        <begin position="804"/>
        <end position="814"/>
    </location>
</feature>
<keyword evidence="4 5" id="KW-0720">Serine protease</keyword>
<dbReference type="EMBL" id="BOON01000008">
    <property type="protein sequence ID" value="GII21530.1"/>
    <property type="molecule type" value="Genomic_DNA"/>
</dbReference>
<dbReference type="PROSITE" id="PS00137">
    <property type="entry name" value="SUBTILASE_HIS"/>
    <property type="match status" value="1"/>
</dbReference>
<evidence type="ECO:0000256" key="1">
    <source>
        <dbReference type="ARBA" id="ARBA00011073"/>
    </source>
</evidence>
<evidence type="ECO:0000259" key="8">
    <source>
        <dbReference type="Pfam" id="PF00082"/>
    </source>
</evidence>
<dbReference type="PROSITE" id="PS51892">
    <property type="entry name" value="SUBTILASE"/>
    <property type="match status" value="1"/>
</dbReference>
<dbReference type="PROSITE" id="PS00138">
    <property type="entry name" value="SUBTILASE_SER"/>
    <property type="match status" value="1"/>
</dbReference>
<dbReference type="CDD" id="cd00102">
    <property type="entry name" value="IPT"/>
    <property type="match status" value="1"/>
</dbReference>
<evidence type="ECO:0000256" key="2">
    <source>
        <dbReference type="ARBA" id="ARBA00022670"/>
    </source>
</evidence>
<dbReference type="Gene3D" id="3.40.50.200">
    <property type="entry name" value="Peptidase S8/S53 domain"/>
    <property type="match status" value="1"/>
</dbReference>
<dbReference type="SUPFAM" id="SSF52743">
    <property type="entry name" value="Subtilisin-like"/>
    <property type="match status" value="1"/>
</dbReference>
<dbReference type="Proteomes" id="UP000599074">
    <property type="component" value="Unassembled WGS sequence"/>
</dbReference>
<feature type="region of interest" description="Disordered" evidence="7">
    <location>
        <begin position="644"/>
        <end position="817"/>
    </location>
</feature>
<dbReference type="InterPro" id="IPR014756">
    <property type="entry name" value="Ig_E-set"/>
</dbReference>
<feature type="domain" description="Peptidase S8/S53" evidence="8">
    <location>
        <begin position="221"/>
        <end position="487"/>
    </location>
</feature>
<dbReference type="InterPro" id="IPR023827">
    <property type="entry name" value="Peptidase_S8_Asp-AS"/>
</dbReference>
<evidence type="ECO:0000256" key="4">
    <source>
        <dbReference type="ARBA" id="ARBA00022825"/>
    </source>
</evidence>
<reference evidence="10" key="1">
    <citation type="submission" date="2021-01" db="EMBL/GenBank/DDBJ databases">
        <title>Whole genome shotgun sequence of Planosporangium mesophilum NBRC 109066.</title>
        <authorList>
            <person name="Komaki H."/>
            <person name="Tamura T."/>
        </authorList>
    </citation>
    <scope>NUCLEOTIDE SEQUENCE</scope>
    <source>
        <strain evidence="10">NBRC 109066</strain>
    </source>
</reference>
<dbReference type="InterPro" id="IPR000209">
    <property type="entry name" value="Peptidase_S8/S53_dom"/>
</dbReference>
<keyword evidence="3 5" id="KW-0378">Hydrolase</keyword>
<dbReference type="InterPro" id="IPR015500">
    <property type="entry name" value="Peptidase_S8_subtilisin-rel"/>
</dbReference>
<evidence type="ECO:0000256" key="5">
    <source>
        <dbReference type="PROSITE-ProRule" id="PRU01240"/>
    </source>
</evidence>
<dbReference type="Pfam" id="PF00082">
    <property type="entry name" value="Peptidase_S8"/>
    <property type="match status" value="1"/>
</dbReference>
<evidence type="ECO:0000313" key="10">
    <source>
        <dbReference type="EMBL" id="GII21530.1"/>
    </source>
</evidence>
<feature type="compositionally biased region" description="Low complexity" evidence="7">
    <location>
        <begin position="894"/>
        <end position="912"/>
    </location>
</feature>
<comment type="caution">
    <text evidence="10">The sequence shown here is derived from an EMBL/GenBank/DDBJ whole genome shotgun (WGS) entry which is preliminary data.</text>
</comment>
<evidence type="ECO:0000256" key="6">
    <source>
        <dbReference type="RuleBase" id="RU003355"/>
    </source>
</evidence>
<accession>A0A8J3WYQ6</accession>
<evidence type="ECO:0000256" key="3">
    <source>
        <dbReference type="ARBA" id="ARBA00022801"/>
    </source>
</evidence>
<dbReference type="InterPro" id="IPR036852">
    <property type="entry name" value="Peptidase_S8/S53_dom_sf"/>
</dbReference>
<dbReference type="InterPro" id="IPR023828">
    <property type="entry name" value="Peptidase_S8_Ser-AS"/>
</dbReference>
<gene>
    <name evidence="10" type="ORF">Pme01_11270</name>
</gene>
<dbReference type="InterPro" id="IPR002909">
    <property type="entry name" value="IPT_dom"/>
</dbReference>
<dbReference type="InterPro" id="IPR013783">
    <property type="entry name" value="Ig-like_fold"/>
</dbReference>
<feature type="active site" description="Charge relay system" evidence="5">
    <location>
        <position position="287"/>
    </location>
</feature>
<dbReference type="SUPFAM" id="SSF81296">
    <property type="entry name" value="E set domains"/>
    <property type="match status" value="1"/>
</dbReference>
<dbReference type="Pfam" id="PF01833">
    <property type="entry name" value="TIG"/>
    <property type="match status" value="1"/>
</dbReference>
<dbReference type="CDD" id="cd07473">
    <property type="entry name" value="Peptidases_S8_Subtilisin_like"/>
    <property type="match status" value="1"/>
</dbReference>
<feature type="active site" description="Charge relay system" evidence="5">
    <location>
        <position position="230"/>
    </location>
</feature>
<evidence type="ECO:0008006" key="12">
    <source>
        <dbReference type="Google" id="ProtNLM"/>
    </source>
</evidence>
<dbReference type="InterPro" id="IPR034204">
    <property type="entry name" value="PfSUB1-like_cat_dom"/>
</dbReference>
<sequence length="969" mass="95687">MVGGLAAVMAGTATAAVAISRPDYLPLRPLQQPQPAADSYQHVLVDVPAGTPIVPAGRTAPAGNAGPADAGVDLAALSRLQGRVDRLERDQNGRVLAILTDGSSVDVTAGAGAVPTSPATSKAAAKDVPAPLLALASNPDVVDLEPVSPTTWKVTGNLPADRVSALSGLPTRSDVLLQATADDTYRSSLWALENKGGTVGGYPAVADADVDGVEANRRGTGTGVIVAVVDTGVQNNHPDLPPLWRNPNEVCGNGVDDDRNGYVDDCEGYDFVHNDSTIYDPADSNDHGTHVAGTIAAVPNNGQGTAGLAPGATIMSLKVSANGSMWNSDVARAIRYAADNGAKVVNASLGNKPGSTPIEAVRDLQDAIAYAGSKGVVVVAAAGNDATNTDAAAVWPADLPLDNIVSVGASTAAEGIAGFSNYGATTVDLFAPGHYIVSTVPNGYASMQGTSMAAPHVAAAAALVMSADPGMPPSEVRQRLMDTADRVGVYSGKSVTGARLNADRALAASGFTVDAAAFNEFTPDTPHTGTLTVKAAAGAVPAGTAVTPRATLLTNVDGTTYAVLDQPVTLNGAEVTTDANGQFLLGPEAGVDGADTTLTGDGIRVAVGTTLPAGDYAVVVDLVSVADPGYAYGRSNAVVFTVGEPRTTAPAPGGPTPAPTTTTPAGSTPRPGTTTPTTTAPKPGTTTPAPTAPGTQPTSGPRPTTGPTTAPGTSPKPGTGTSPQPGTGTSPKPGTGTSPQPGTGTSPQPGTGTSPQPGTGTTPKPTTAPQPGTTVTAQPTAPGTKPTTPGPTQTTAPAPAPSPVTGNGITITSVTPANGPAGGGTAVMITGSGFPASPVVKIGGVGAYVSSRGPASLTVITPPGTAGSIVDVTVGDPTGKSVTMAKAFRYDAVSGATPAPTTPAPGSSTPGTTPKPTPAGPTGATRRDPLKLGAATERNGLKLAPVLNPPAGLWAATRCQTVQCRGVQI</sequence>
<comment type="similarity">
    <text evidence="1 5 6">Belongs to the peptidase S8 family.</text>
</comment>
<dbReference type="AlphaFoldDB" id="A0A8J3WYQ6"/>
<feature type="region of interest" description="Disordered" evidence="7">
    <location>
        <begin position="894"/>
        <end position="937"/>
    </location>
</feature>
<feature type="domain" description="IPT/TIG" evidence="9">
    <location>
        <begin position="810"/>
        <end position="890"/>
    </location>
</feature>
<dbReference type="Gene3D" id="2.60.40.10">
    <property type="entry name" value="Immunoglobulins"/>
    <property type="match status" value="1"/>
</dbReference>
<evidence type="ECO:0000259" key="9">
    <source>
        <dbReference type="Pfam" id="PF01833"/>
    </source>
</evidence>
<dbReference type="GO" id="GO:0004252">
    <property type="term" value="F:serine-type endopeptidase activity"/>
    <property type="evidence" value="ECO:0007669"/>
    <property type="project" value="UniProtKB-UniRule"/>
</dbReference>
<keyword evidence="2 5" id="KW-0645">Protease</keyword>
<keyword evidence="11" id="KW-1185">Reference proteome</keyword>